<comment type="caution">
    <text evidence="1">The sequence shown here is derived from an EMBL/GenBank/DDBJ whole genome shotgun (WGS) entry which is preliminary data.</text>
</comment>
<sequence length="282" mass="31866">MTVTEDKPPATACVGTGSPTYQELLDYYPARFTWRELKTFVNSGDLGLLKRDKALQLRYNAWTEEIKKRWGTLENYLLKYRLRWGQPDRLSILKPFKGIDEIPMLDDSDSPPIPSVDYFRADTPSHLISIIANDWPYSVPPEIEHSVVWTRQPIFHPAIILPSVSGRIEADGLWGFTGLTSPPPSPSSLPASLPALADWGVSADYTVNQFRGTSEEEELVKRAGAGVHDFVRSKWPEDEWETAWFVNPPKLQSVRGLAHFHVFARSKSDEKRNPSISTNSIS</sequence>
<dbReference type="GO" id="GO:0005737">
    <property type="term" value="C:cytoplasm"/>
    <property type="evidence" value="ECO:0007669"/>
    <property type="project" value="TreeGrafter"/>
</dbReference>
<keyword evidence="2" id="KW-1185">Reference proteome</keyword>
<protein>
    <submittedName>
        <fullName evidence="1">Uncharacterized protein</fullName>
    </submittedName>
</protein>
<evidence type="ECO:0000313" key="1">
    <source>
        <dbReference type="EMBL" id="KAF9778599.1"/>
    </source>
</evidence>
<dbReference type="InterPro" id="IPR022036">
    <property type="entry name" value="DUF3605"/>
</dbReference>
<name>A0A9P6H6G2_9AGAM</name>
<dbReference type="Proteomes" id="UP000736335">
    <property type="component" value="Unassembled WGS sequence"/>
</dbReference>
<reference evidence="1" key="2">
    <citation type="submission" date="2020-11" db="EMBL/GenBank/DDBJ databases">
        <authorList>
            <consortium name="DOE Joint Genome Institute"/>
            <person name="Kuo A."/>
            <person name="Miyauchi S."/>
            <person name="Kiss E."/>
            <person name="Drula E."/>
            <person name="Kohler A."/>
            <person name="Sanchez-Garcia M."/>
            <person name="Andreopoulos B."/>
            <person name="Barry K.W."/>
            <person name="Bonito G."/>
            <person name="Buee M."/>
            <person name="Carver A."/>
            <person name="Chen C."/>
            <person name="Cichocki N."/>
            <person name="Clum A."/>
            <person name="Culley D."/>
            <person name="Crous P.W."/>
            <person name="Fauchery L."/>
            <person name="Girlanda M."/>
            <person name="Hayes R."/>
            <person name="Keri Z."/>
            <person name="Labutti K."/>
            <person name="Lipzen A."/>
            <person name="Lombard V."/>
            <person name="Magnuson J."/>
            <person name="Maillard F."/>
            <person name="Morin E."/>
            <person name="Murat C."/>
            <person name="Nolan M."/>
            <person name="Ohm R."/>
            <person name="Pangilinan J."/>
            <person name="Pereira M."/>
            <person name="Perotto S."/>
            <person name="Peter M."/>
            <person name="Riley R."/>
            <person name="Sitrit Y."/>
            <person name="Stielow B."/>
            <person name="Szollosi G."/>
            <person name="Zifcakova L."/>
            <person name="Stursova M."/>
            <person name="Spatafora J.W."/>
            <person name="Tedersoo L."/>
            <person name="Vaario L.-M."/>
            <person name="Yamada A."/>
            <person name="Yan M."/>
            <person name="Wang P."/>
            <person name="Xu J."/>
            <person name="Bruns T."/>
            <person name="Baldrian P."/>
            <person name="Vilgalys R."/>
            <person name="Henrissat B."/>
            <person name="Grigoriev I.V."/>
            <person name="Hibbett D."/>
            <person name="Nagy L.G."/>
            <person name="Martin F.M."/>
        </authorList>
    </citation>
    <scope>NUCLEOTIDE SEQUENCE</scope>
    <source>
        <strain evidence="1">UH-Tt-Lm1</strain>
    </source>
</reference>
<dbReference type="EMBL" id="WIUZ02000022">
    <property type="protein sequence ID" value="KAF9778599.1"/>
    <property type="molecule type" value="Genomic_DNA"/>
</dbReference>
<dbReference type="PANTHER" id="PTHR35020:SF2">
    <property type="entry name" value="N-ACETYLGLUCOSAMINE-INDUCED PROTEIN 1"/>
    <property type="match status" value="1"/>
</dbReference>
<dbReference type="OrthoDB" id="498286at2759"/>
<dbReference type="AlphaFoldDB" id="A0A9P6H6G2"/>
<accession>A0A9P6H6G2</accession>
<reference evidence="1" key="1">
    <citation type="journal article" date="2020" name="Nat. Commun.">
        <title>Large-scale genome sequencing of mycorrhizal fungi provides insights into the early evolution of symbiotic traits.</title>
        <authorList>
            <person name="Miyauchi S."/>
            <person name="Kiss E."/>
            <person name="Kuo A."/>
            <person name="Drula E."/>
            <person name="Kohler A."/>
            <person name="Sanchez-Garcia M."/>
            <person name="Morin E."/>
            <person name="Andreopoulos B."/>
            <person name="Barry K.W."/>
            <person name="Bonito G."/>
            <person name="Buee M."/>
            <person name="Carver A."/>
            <person name="Chen C."/>
            <person name="Cichocki N."/>
            <person name="Clum A."/>
            <person name="Culley D."/>
            <person name="Crous P.W."/>
            <person name="Fauchery L."/>
            <person name="Girlanda M."/>
            <person name="Hayes R.D."/>
            <person name="Keri Z."/>
            <person name="LaButti K."/>
            <person name="Lipzen A."/>
            <person name="Lombard V."/>
            <person name="Magnuson J."/>
            <person name="Maillard F."/>
            <person name="Murat C."/>
            <person name="Nolan M."/>
            <person name="Ohm R.A."/>
            <person name="Pangilinan J."/>
            <person name="Pereira M.F."/>
            <person name="Perotto S."/>
            <person name="Peter M."/>
            <person name="Pfister S."/>
            <person name="Riley R."/>
            <person name="Sitrit Y."/>
            <person name="Stielow J.B."/>
            <person name="Szollosi G."/>
            <person name="Zifcakova L."/>
            <person name="Stursova M."/>
            <person name="Spatafora J.W."/>
            <person name="Tedersoo L."/>
            <person name="Vaario L.M."/>
            <person name="Yamada A."/>
            <person name="Yan M."/>
            <person name="Wang P."/>
            <person name="Xu J."/>
            <person name="Bruns T."/>
            <person name="Baldrian P."/>
            <person name="Vilgalys R."/>
            <person name="Dunand C."/>
            <person name="Henrissat B."/>
            <person name="Grigoriev I.V."/>
            <person name="Hibbett D."/>
            <person name="Nagy L.G."/>
            <person name="Martin F.M."/>
        </authorList>
    </citation>
    <scope>NUCLEOTIDE SEQUENCE</scope>
    <source>
        <strain evidence="1">UH-Tt-Lm1</strain>
    </source>
</reference>
<organism evidence="1 2">
    <name type="scientific">Thelephora terrestris</name>
    <dbReference type="NCBI Taxonomy" id="56493"/>
    <lineage>
        <taxon>Eukaryota</taxon>
        <taxon>Fungi</taxon>
        <taxon>Dikarya</taxon>
        <taxon>Basidiomycota</taxon>
        <taxon>Agaricomycotina</taxon>
        <taxon>Agaricomycetes</taxon>
        <taxon>Thelephorales</taxon>
        <taxon>Thelephoraceae</taxon>
        <taxon>Thelephora</taxon>
    </lineage>
</organism>
<dbReference type="Pfam" id="PF12239">
    <property type="entry name" value="DUF3605"/>
    <property type="match status" value="2"/>
</dbReference>
<gene>
    <name evidence="1" type="ORF">BJ322DRAFT_1091528</name>
</gene>
<dbReference type="PANTHER" id="PTHR35020">
    <property type="entry name" value="N-ACETYLGLUCOSAMINE-INDUCED PROTEIN 1"/>
    <property type="match status" value="1"/>
</dbReference>
<proteinExistence type="predicted"/>
<dbReference type="GO" id="GO:0006044">
    <property type="term" value="P:N-acetylglucosamine metabolic process"/>
    <property type="evidence" value="ECO:0007669"/>
    <property type="project" value="TreeGrafter"/>
</dbReference>
<evidence type="ECO:0000313" key="2">
    <source>
        <dbReference type="Proteomes" id="UP000736335"/>
    </source>
</evidence>